<dbReference type="PANTHER" id="PTHR35936">
    <property type="entry name" value="MEMBRANE-BOUND LYTIC MUREIN TRANSGLYCOSYLASE F"/>
    <property type="match status" value="1"/>
</dbReference>
<keyword evidence="5" id="KW-1185">Reference proteome</keyword>
<organism evidence="4 5">
    <name type="scientific">Colwellia asteriadis</name>
    <dbReference type="NCBI Taxonomy" id="517723"/>
    <lineage>
        <taxon>Bacteria</taxon>
        <taxon>Pseudomonadati</taxon>
        <taxon>Pseudomonadota</taxon>
        <taxon>Gammaproteobacteria</taxon>
        <taxon>Alteromonadales</taxon>
        <taxon>Colwelliaceae</taxon>
        <taxon>Colwellia</taxon>
    </lineage>
</organism>
<reference evidence="5" key="1">
    <citation type="journal article" date="2019" name="Int. J. Syst. Evol. Microbiol.">
        <title>The Global Catalogue of Microorganisms (GCM) 10K type strain sequencing project: providing services to taxonomists for standard genome sequencing and annotation.</title>
        <authorList>
            <consortium name="The Broad Institute Genomics Platform"/>
            <consortium name="The Broad Institute Genome Sequencing Center for Infectious Disease"/>
            <person name="Wu L."/>
            <person name="Ma J."/>
        </authorList>
    </citation>
    <scope>NUCLEOTIDE SEQUENCE [LARGE SCALE GENOMIC DNA]</scope>
    <source>
        <strain evidence="5">JCM 15608</strain>
    </source>
</reference>
<evidence type="ECO:0000313" key="5">
    <source>
        <dbReference type="Proteomes" id="UP001500021"/>
    </source>
</evidence>
<name>A0ABP3WG49_9GAMM</name>
<evidence type="ECO:0000256" key="1">
    <source>
        <dbReference type="ARBA" id="ARBA00010333"/>
    </source>
</evidence>
<dbReference type="Gene3D" id="3.40.190.10">
    <property type="entry name" value="Periplasmic binding protein-like II"/>
    <property type="match status" value="2"/>
</dbReference>
<evidence type="ECO:0000259" key="3">
    <source>
        <dbReference type="SMART" id="SM00062"/>
    </source>
</evidence>
<evidence type="ECO:0000313" key="4">
    <source>
        <dbReference type="EMBL" id="GAA0817182.1"/>
    </source>
</evidence>
<sequence>MGKLMRRFIIIFLYVIALPSFSCELTVRLENYAPESQKNSNNKWSGVDIDLTKVLLTKAQCQFSVVEISWARALVMLADGDIDLMVNVSKTPIREELFYFIGPIRNEVIVLATNESANFSLNQISDITQLNKPIAIQRNAYYGEDIERLLADKQHQQHFIHVTDNKTKLKLLKRGRISGFLEAKRNIINGVTSDEDFEGVWFQPLEFHSTPIYFALSKKSVTPSLKSRVENAFQQLKNQGGLKAVENSHNSKI</sequence>
<dbReference type="PANTHER" id="PTHR35936:SF25">
    <property type="entry name" value="ABC TRANSPORTER SUBSTRATE-BINDING PROTEIN"/>
    <property type="match status" value="1"/>
</dbReference>
<proteinExistence type="inferred from homology"/>
<gene>
    <name evidence="4" type="ORF">GCM10009111_18090</name>
</gene>
<dbReference type="Proteomes" id="UP001500021">
    <property type="component" value="Unassembled WGS sequence"/>
</dbReference>
<comment type="similarity">
    <text evidence="1">Belongs to the bacterial solute-binding protein 3 family.</text>
</comment>
<dbReference type="SUPFAM" id="SSF53850">
    <property type="entry name" value="Periplasmic binding protein-like II"/>
    <property type="match status" value="1"/>
</dbReference>
<dbReference type="SMART" id="SM00062">
    <property type="entry name" value="PBPb"/>
    <property type="match status" value="1"/>
</dbReference>
<evidence type="ECO:0000256" key="2">
    <source>
        <dbReference type="ARBA" id="ARBA00022729"/>
    </source>
</evidence>
<protein>
    <recommendedName>
        <fullName evidence="3">Solute-binding protein family 3/N-terminal domain-containing protein</fullName>
    </recommendedName>
</protein>
<accession>A0ABP3WG49</accession>
<feature type="domain" description="Solute-binding protein family 3/N-terminal" evidence="3">
    <location>
        <begin position="24"/>
        <end position="252"/>
    </location>
</feature>
<dbReference type="InterPro" id="IPR001638">
    <property type="entry name" value="Solute-binding_3/MltF_N"/>
</dbReference>
<comment type="caution">
    <text evidence="4">The sequence shown here is derived from an EMBL/GenBank/DDBJ whole genome shotgun (WGS) entry which is preliminary data.</text>
</comment>
<dbReference type="Pfam" id="PF00497">
    <property type="entry name" value="SBP_bac_3"/>
    <property type="match status" value="1"/>
</dbReference>
<keyword evidence="2" id="KW-0732">Signal</keyword>
<dbReference type="EMBL" id="BAAAFA010000005">
    <property type="protein sequence ID" value="GAA0817182.1"/>
    <property type="molecule type" value="Genomic_DNA"/>
</dbReference>